<evidence type="ECO:0000256" key="1">
    <source>
        <dbReference type="ARBA" id="ARBA00022729"/>
    </source>
</evidence>
<feature type="domain" description="HYR" evidence="4">
    <location>
        <begin position="1095"/>
        <end position="1181"/>
    </location>
</feature>
<evidence type="ECO:0000256" key="2">
    <source>
        <dbReference type="ARBA" id="ARBA00022737"/>
    </source>
</evidence>
<dbReference type="Pfam" id="PF18962">
    <property type="entry name" value="Por_Secre_tail"/>
    <property type="match status" value="1"/>
</dbReference>
<proteinExistence type="predicted"/>
<keyword evidence="6" id="KW-1185">Reference proteome</keyword>
<dbReference type="RefSeq" id="WP_219053556.1">
    <property type="nucleotide sequence ID" value="NZ_JAHWDP010000007.1"/>
</dbReference>
<gene>
    <name evidence="5" type="ORF">KXJ69_13005</name>
</gene>
<dbReference type="PANTHER" id="PTHR24273:SF32">
    <property type="entry name" value="HYALIN"/>
    <property type="match status" value="1"/>
</dbReference>
<evidence type="ECO:0000313" key="6">
    <source>
        <dbReference type="Proteomes" id="UP001138686"/>
    </source>
</evidence>
<accession>A0A9X1FS20</accession>
<evidence type="ECO:0000313" key="5">
    <source>
        <dbReference type="EMBL" id="MBW2939029.1"/>
    </source>
</evidence>
<protein>
    <submittedName>
        <fullName evidence="5">HYR domain-containing protein</fullName>
    </submittedName>
</protein>
<dbReference type="EMBL" id="JAHWDP010000007">
    <property type="protein sequence ID" value="MBW2939029.1"/>
    <property type="molecule type" value="Genomic_DNA"/>
</dbReference>
<sequence length="1270" mass="130893">MYRITVFFVLLFFQVSFSQDTTPPTAVCQSATVTLDSFGNGSITALDVDGGSTDDVAIASLSVSPSNFDCSDIGVVVVTLTVTDTSGNTDTCTANVTVEDTEDPVAACQDITVSLDATGNYGFTNADLQFMGAGSTDNCNSLIYSSVPNAFTCADVYNPQLIDLVITGVLDVDIDNPTPTVAVQAVEVYVIEDIPDLSLYGIGVANDGGGSDGQEFTFPAVAASAGDYLVIASNAADFATFFGFASDFESAVLDMSGDDAVELFFNGSVIDTFGNINMDGTNEPWEYFDGWAYRKDETQANEGAFAFNNWIYSGTEIWDITDPVSGNVLIPFPFDNYTYTISGSTTPISLTLTVSDDSGNTNTCMANVYVEDSTPPVANCQNITLQLNANGEAFLTAEDLDNTTTPSTDNCSIAFFSADPSAFFCDDVGVNNVVLTVIDSFGNSSICNATVTIEDVNDPTAFCQNITVPLDANGMVTILPADVDNISTDACGITSRSLDIDTFDCTNVGANTVTLTVTDANGRQDTCTAQVTISDVTPPNVVCQNITIPLDASGMTSIAATQIDNGSTDACGIASRTLSVSSFTCNDLGANTVTLTVTDNNGNSASCFAEVTIVDTNPPVANAMDITVFLNASGTATIVGSDVDNNSTDNCAITTITVSPSSFDCSDTGSPVLVTMTVTDVSGNSSTDTATVTVVDDSPPTAVCTDITLPLDVTGIATLTPNQIDGGSGVSCGAATLTIDTTSFDCSDIGPNTVTLTVANAAGASATCTAVVTVVDSTPPNVICQDVTVILDGAGSGTITTSDIDNGTTDACGIASLSLNTTTFDCSDVGANTVILTATDVNGNSSSCTAIVTVLDNINPSAICQNITVSLDASGVATITPLQVDGGSSDFCGIASRSIDISSFDCNDLGANTVALTVIDTSGNMATCNAIVTVQDVISPTAVCQNITVQLDTSGSAIITASDVDGGSTDACGIASTNISNTIFNCNNVGANSVILSVTDTSGNTSTCSATVTVQDLIPPTMSCQNITVALDASGTAFITPQDIDSGTFDACGLSSVSIDRSNFSCADLGANSVVLTATDIYGNTASCTATVTVVDVIDPSINCPSNQTVIADAGNMYIIPDYFAEGLADASDNCTNPITAVTQNPTPGSSVGLGLTTVSLTAMDSSGNSDTCSFQLTVNELLGVSDNQIEKTISIIPNPASEYITISTSEFVSIQQIKLFDIHGRKIKEQVFQVNQNVVTLDISILENAIYFVEIKTDSGFVLKRLIKK</sequence>
<feature type="domain" description="HYR" evidence="4">
    <location>
        <begin position="775"/>
        <end position="856"/>
    </location>
</feature>
<keyword evidence="1 3" id="KW-0732">Signal</keyword>
<keyword evidence="2" id="KW-0677">Repeat</keyword>
<dbReference type="PANTHER" id="PTHR24273">
    <property type="entry name" value="FI04643P-RELATED"/>
    <property type="match status" value="1"/>
</dbReference>
<name>A0A9X1FS20_9FLAO</name>
<dbReference type="InterPro" id="IPR003410">
    <property type="entry name" value="HYR_dom"/>
</dbReference>
<reference evidence="5" key="1">
    <citation type="submission" date="2021-07" db="EMBL/GenBank/DDBJ databases">
        <title>Aureisphaera sp. CAU 1614 isolated from sea sediment.</title>
        <authorList>
            <person name="Kim W."/>
        </authorList>
    </citation>
    <scope>NUCLEOTIDE SEQUENCE</scope>
    <source>
        <strain evidence="5">CAU 1614</strain>
    </source>
</reference>
<evidence type="ECO:0000259" key="4">
    <source>
        <dbReference type="PROSITE" id="PS50825"/>
    </source>
</evidence>
<dbReference type="Pfam" id="PF02494">
    <property type="entry name" value="HYR"/>
    <property type="match status" value="1"/>
</dbReference>
<dbReference type="NCBIfam" id="TIGR04183">
    <property type="entry name" value="Por_Secre_tail"/>
    <property type="match status" value="1"/>
</dbReference>
<feature type="signal peptide" evidence="3">
    <location>
        <begin position="1"/>
        <end position="18"/>
    </location>
</feature>
<comment type="caution">
    <text evidence="5">The sequence shown here is derived from an EMBL/GenBank/DDBJ whole genome shotgun (WGS) entry which is preliminary data.</text>
</comment>
<organism evidence="5 6">
    <name type="scientific">Halomarinibacterium sedimenti</name>
    <dbReference type="NCBI Taxonomy" id="2857106"/>
    <lineage>
        <taxon>Bacteria</taxon>
        <taxon>Pseudomonadati</taxon>
        <taxon>Bacteroidota</taxon>
        <taxon>Flavobacteriia</taxon>
        <taxon>Flavobacteriales</taxon>
        <taxon>Flavobacteriaceae</taxon>
        <taxon>Halomarinibacterium</taxon>
    </lineage>
</organism>
<evidence type="ECO:0000256" key="3">
    <source>
        <dbReference type="SAM" id="SignalP"/>
    </source>
</evidence>
<dbReference type="InterPro" id="IPR026444">
    <property type="entry name" value="Secre_tail"/>
</dbReference>
<dbReference type="PROSITE" id="PS50825">
    <property type="entry name" value="HYR"/>
    <property type="match status" value="2"/>
</dbReference>
<dbReference type="AlphaFoldDB" id="A0A9X1FS20"/>
<feature type="chain" id="PRO_5040755454" evidence="3">
    <location>
        <begin position="19"/>
        <end position="1270"/>
    </location>
</feature>
<dbReference type="Proteomes" id="UP001138686">
    <property type="component" value="Unassembled WGS sequence"/>
</dbReference>